<comment type="subcellular location">
    <subcellularLocation>
        <location evidence="1 5">Nucleus</location>
    </subcellularLocation>
</comment>
<dbReference type="InterPro" id="IPR009287">
    <property type="entry name" value="Spt4"/>
</dbReference>
<dbReference type="GO" id="GO:0140673">
    <property type="term" value="P:transcription elongation-coupled chromatin remodeling"/>
    <property type="evidence" value="ECO:0007669"/>
    <property type="project" value="InterPro"/>
</dbReference>
<dbReference type="Pfam" id="PF06093">
    <property type="entry name" value="Spt4"/>
    <property type="match status" value="1"/>
</dbReference>
<dbReference type="InterPro" id="IPR038510">
    <property type="entry name" value="Spt4_sf"/>
</dbReference>
<dbReference type="Gene3D" id="3.30.40.210">
    <property type="match status" value="1"/>
</dbReference>
<dbReference type="GO" id="GO:0032044">
    <property type="term" value="C:DSIF complex"/>
    <property type="evidence" value="ECO:0007669"/>
    <property type="project" value="TreeGrafter"/>
</dbReference>
<accession>A0A7S0ZLH4</accession>
<feature type="domain" description="Spt4/RpoE2 zinc finger" evidence="6">
    <location>
        <begin position="18"/>
        <end position="94"/>
    </location>
</feature>
<sequence>MAGDDSLIVPQEFGMNKLRACLSCSLVKTQKQFYDQGCDNCPGLMLQRDSEAIAVCTSNAFSGTYVLLRPKDSWVSKWQRTRRFRPGCYAIQIDIQLPQSEEERLVENGQRVNRIRATANAL</sequence>
<evidence type="ECO:0000313" key="7">
    <source>
        <dbReference type="EMBL" id="CAD8825611.1"/>
    </source>
</evidence>
<keyword evidence="4 5" id="KW-0539">Nucleus</keyword>
<dbReference type="GO" id="GO:0006355">
    <property type="term" value="P:regulation of DNA-templated transcription"/>
    <property type="evidence" value="ECO:0007669"/>
    <property type="project" value="InterPro"/>
</dbReference>
<dbReference type="GO" id="GO:0008270">
    <property type="term" value="F:zinc ion binding"/>
    <property type="evidence" value="ECO:0007669"/>
    <property type="project" value="InterPro"/>
</dbReference>
<dbReference type="EMBL" id="HBFP01013843">
    <property type="protein sequence ID" value="CAD8825611.1"/>
    <property type="molecule type" value="Transcribed_RNA"/>
</dbReference>
<dbReference type="PANTHER" id="PTHR12882:SF1">
    <property type="entry name" value="TRANSCRIPTION ELONGATION FACTOR SPT4"/>
    <property type="match status" value="1"/>
</dbReference>
<dbReference type="AlphaFoldDB" id="A0A7S0ZLH4"/>
<evidence type="ECO:0000256" key="3">
    <source>
        <dbReference type="ARBA" id="ARBA00023163"/>
    </source>
</evidence>
<dbReference type="PANTHER" id="PTHR12882">
    <property type="entry name" value="SUPPRESSOR OF TY 4"/>
    <property type="match status" value="1"/>
</dbReference>
<dbReference type="GO" id="GO:0000993">
    <property type="term" value="F:RNA polymerase II complex binding"/>
    <property type="evidence" value="ECO:0007669"/>
    <property type="project" value="TreeGrafter"/>
</dbReference>
<proteinExistence type="inferred from homology"/>
<dbReference type="CDD" id="cd07973">
    <property type="entry name" value="Spt4"/>
    <property type="match status" value="1"/>
</dbReference>
<evidence type="ECO:0000256" key="5">
    <source>
        <dbReference type="PIRNR" id="PIRNR025023"/>
    </source>
</evidence>
<comment type="similarity">
    <text evidence="2 5">Belongs to the SPT4 family.</text>
</comment>
<dbReference type="InterPro" id="IPR022800">
    <property type="entry name" value="Spt4/RpoE2_Znf"/>
</dbReference>
<evidence type="ECO:0000259" key="6">
    <source>
        <dbReference type="SMART" id="SM01389"/>
    </source>
</evidence>
<evidence type="ECO:0000256" key="1">
    <source>
        <dbReference type="ARBA" id="ARBA00004123"/>
    </source>
</evidence>
<protein>
    <recommendedName>
        <fullName evidence="6">Spt4/RpoE2 zinc finger domain-containing protein</fullName>
    </recommendedName>
</protein>
<dbReference type="InterPro" id="IPR029040">
    <property type="entry name" value="RPABC4/Spt4"/>
</dbReference>
<keyword evidence="3 5" id="KW-0804">Transcription</keyword>
<evidence type="ECO:0000256" key="4">
    <source>
        <dbReference type="ARBA" id="ARBA00023242"/>
    </source>
</evidence>
<reference evidence="7" key="1">
    <citation type="submission" date="2021-01" db="EMBL/GenBank/DDBJ databases">
        <authorList>
            <person name="Corre E."/>
            <person name="Pelletier E."/>
            <person name="Niang G."/>
            <person name="Scheremetjew M."/>
            <person name="Finn R."/>
            <person name="Kale V."/>
            <person name="Holt S."/>
            <person name="Cochrane G."/>
            <person name="Meng A."/>
            <person name="Brown T."/>
            <person name="Cohen L."/>
        </authorList>
    </citation>
    <scope>NUCLEOTIDE SEQUENCE</scope>
    <source>
        <strain evidence="7">CCMP3278</strain>
    </source>
</reference>
<evidence type="ECO:0000256" key="2">
    <source>
        <dbReference type="ARBA" id="ARBA00010464"/>
    </source>
</evidence>
<dbReference type="SMART" id="SM01389">
    <property type="entry name" value="Spt4"/>
    <property type="match status" value="1"/>
</dbReference>
<dbReference type="SUPFAM" id="SSF63393">
    <property type="entry name" value="RNA polymerase subunits"/>
    <property type="match status" value="1"/>
</dbReference>
<gene>
    <name evidence="7" type="ORF">TOLI1172_LOCUS10011</name>
</gene>
<dbReference type="PIRSF" id="PIRSF025023">
    <property type="entry name" value="Spt4"/>
    <property type="match status" value="1"/>
</dbReference>
<organism evidence="7">
    <name type="scientific">Timspurckia oligopyrenoides</name>
    <dbReference type="NCBI Taxonomy" id="708627"/>
    <lineage>
        <taxon>Eukaryota</taxon>
        <taxon>Rhodophyta</taxon>
        <taxon>Bangiophyceae</taxon>
        <taxon>Porphyridiales</taxon>
        <taxon>Porphyridiaceae</taxon>
        <taxon>Timspurckia</taxon>
    </lineage>
</organism>
<name>A0A7S0ZLH4_9RHOD</name>